<proteinExistence type="evidence at transcript level"/>
<dbReference type="AlphaFoldDB" id="A0A023GDA8"/>
<evidence type="ECO:0000313" key="1">
    <source>
        <dbReference type="EMBL" id="JAC30928.1"/>
    </source>
</evidence>
<dbReference type="Gene3D" id="2.40.128.20">
    <property type="match status" value="1"/>
</dbReference>
<dbReference type="InterPro" id="IPR012674">
    <property type="entry name" value="Calycin"/>
</dbReference>
<dbReference type="GO" id="GO:0043176">
    <property type="term" value="F:amine binding"/>
    <property type="evidence" value="ECO:0007669"/>
    <property type="project" value="InterPro"/>
</dbReference>
<reference evidence="1" key="1">
    <citation type="submission" date="2014-03" db="EMBL/GenBank/DDBJ databases">
        <title>The sialotranscriptome of Amblyomma triste, Amblyomma parvum and Amblyomma cajennense ticks, uncovered by 454-based RNA-seq.</title>
        <authorList>
            <person name="Garcia G.R."/>
            <person name="Gardinassi L.G."/>
            <person name="Ribeiro J.M."/>
            <person name="Anatriello E."/>
            <person name="Ferreira B.R."/>
            <person name="Moreira H.N."/>
            <person name="Mafra C."/>
            <person name="Olegario M.M."/>
            <person name="Szabo P.J."/>
            <person name="Miranda-Santos I.K."/>
            <person name="Maruyama S.R."/>
        </authorList>
    </citation>
    <scope>NUCLEOTIDE SEQUENCE</scope>
    <source>
        <strain evidence="1">Mato Grasso do Sul</strain>
        <tissue evidence="1">Salivary glands</tissue>
    </source>
</reference>
<dbReference type="GO" id="GO:0030682">
    <property type="term" value="P:symbiont-mediated perturbation of host defenses"/>
    <property type="evidence" value="ECO:0007669"/>
    <property type="project" value="InterPro"/>
</dbReference>
<dbReference type="Pfam" id="PF02098">
    <property type="entry name" value="His_binding"/>
    <property type="match status" value="1"/>
</dbReference>
<dbReference type="EMBL" id="GBBM01004490">
    <property type="protein sequence ID" value="JAC30928.1"/>
    <property type="molecule type" value="mRNA"/>
</dbReference>
<name>A0A023GDA8_AMBTT</name>
<protein>
    <submittedName>
        <fullName evidence="1">Putative lipocalin-2 6</fullName>
    </submittedName>
</protein>
<sequence length="201" mass="23110">METIFTLYAFAAASVAAVIHYEDNLLYAEHQRISDFTSVNEMLWVRQQNIGLDHAPSTTCQAMLKLRYTGRNTFQYIVYSARPPARHTVDAFVTTLTTGITALRAGDRLYHNAISYKTTEQGEICQFKLMYADKTNGCFIFVTPRRIRRRGCRLVQTSRTVSMPIPQECNRVYTENCLGEAKQIYYPACWNRIPKIVQWGS</sequence>
<dbReference type="InterPro" id="IPR002970">
    <property type="entry name" value="Tick_his-bd"/>
</dbReference>
<accession>A0A023GDA8</accession>
<organism evidence="1">
    <name type="scientific">Amblyomma triste</name>
    <name type="common">Neotropical tick</name>
    <dbReference type="NCBI Taxonomy" id="251400"/>
    <lineage>
        <taxon>Eukaryota</taxon>
        <taxon>Metazoa</taxon>
        <taxon>Ecdysozoa</taxon>
        <taxon>Arthropoda</taxon>
        <taxon>Chelicerata</taxon>
        <taxon>Arachnida</taxon>
        <taxon>Acari</taxon>
        <taxon>Parasitiformes</taxon>
        <taxon>Ixodida</taxon>
        <taxon>Ixodoidea</taxon>
        <taxon>Ixodidae</taxon>
        <taxon>Amblyomminae</taxon>
        <taxon>Amblyomma</taxon>
    </lineage>
</organism>
<dbReference type="SUPFAM" id="SSF50814">
    <property type="entry name" value="Lipocalins"/>
    <property type="match status" value="1"/>
</dbReference>